<evidence type="ECO:0000313" key="1">
    <source>
        <dbReference type="EMBL" id="AEN90305.1"/>
    </source>
</evidence>
<proteinExistence type="predicted"/>
<organism evidence="1 2">
    <name type="scientific">Priestia megaterium (strain WSH-002)</name>
    <name type="common">Bacillus megaterium</name>
    <dbReference type="NCBI Taxonomy" id="1006007"/>
    <lineage>
        <taxon>Bacteria</taxon>
        <taxon>Bacillati</taxon>
        <taxon>Bacillota</taxon>
        <taxon>Bacilli</taxon>
        <taxon>Bacillales</taxon>
        <taxon>Bacillaceae</taxon>
        <taxon>Priestia</taxon>
    </lineage>
</organism>
<protein>
    <submittedName>
        <fullName evidence="1">Uncharacterized protein</fullName>
    </submittedName>
</protein>
<dbReference type="Proteomes" id="UP000001283">
    <property type="component" value="Chromosome"/>
</dbReference>
<accession>A0A8D3X268</accession>
<reference evidence="1 2" key="1">
    <citation type="journal article" date="2011" name="J. Bacteriol.">
        <title>Complete genome sequence of the industrial strain Bacillus megaterium WSH-002.</title>
        <authorList>
            <person name="Liu L."/>
            <person name="Li Y."/>
            <person name="Zhang J."/>
            <person name="Zou W."/>
            <person name="Zhou Z."/>
            <person name="Liu J."/>
            <person name="Li X."/>
            <person name="Wang L."/>
            <person name="Chen J."/>
        </authorList>
    </citation>
    <scope>NUCLEOTIDE SEQUENCE [LARGE SCALE GENOMIC DNA]</scope>
    <source>
        <strain evidence="1 2">WSH-002</strain>
    </source>
</reference>
<name>A0A8D3X268_PRIMW</name>
<dbReference type="KEGG" id="bmh:BMWSH_3423"/>
<dbReference type="EMBL" id="CP003017">
    <property type="protein sequence ID" value="AEN90305.1"/>
    <property type="molecule type" value="Genomic_DNA"/>
</dbReference>
<evidence type="ECO:0000313" key="2">
    <source>
        <dbReference type="Proteomes" id="UP000001283"/>
    </source>
</evidence>
<sequence length="25" mass="2927">MKLAKDRSEVLRAIKKLKVKLNEKS</sequence>
<gene>
    <name evidence="1" type="ORF">BMWSH_3423</name>
</gene>
<dbReference type="AlphaFoldDB" id="A0A8D3X268"/>